<proteinExistence type="predicted"/>
<keyword evidence="2" id="KW-0812">Transmembrane</keyword>
<feature type="transmembrane region" description="Helical" evidence="2">
    <location>
        <begin position="6"/>
        <end position="25"/>
    </location>
</feature>
<evidence type="ECO:0000256" key="1">
    <source>
        <dbReference type="SAM" id="MobiDB-lite"/>
    </source>
</evidence>
<dbReference type="EMBL" id="DVHL01000023">
    <property type="protein sequence ID" value="HIR65799.1"/>
    <property type="molecule type" value="Genomic_DNA"/>
</dbReference>
<evidence type="ECO:0000313" key="3">
    <source>
        <dbReference type="EMBL" id="HIR65799.1"/>
    </source>
</evidence>
<gene>
    <name evidence="3" type="ORF">IAC95_02810</name>
</gene>
<name>A0A9D1E3V3_9BACT</name>
<evidence type="ECO:0000313" key="4">
    <source>
        <dbReference type="Proteomes" id="UP000824200"/>
    </source>
</evidence>
<sequence>MPDWAVNLIIGIVTAVLGFISGFITKSKLTKIKQKTKQKINGNKNTQSVNIKYSEMSEDNKDER</sequence>
<dbReference type="AlphaFoldDB" id="A0A9D1E3V3"/>
<reference evidence="3" key="1">
    <citation type="submission" date="2020-10" db="EMBL/GenBank/DDBJ databases">
        <authorList>
            <person name="Gilroy R."/>
        </authorList>
    </citation>
    <scope>NUCLEOTIDE SEQUENCE</scope>
    <source>
        <strain evidence="3">CHK121-14286</strain>
    </source>
</reference>
<keyword evidence="2" id="KW-0472">Membrane</keyword>
<evidence type="ECO:0000256" key="2">
    <source>
        <dbReference type="SAM" id="Phobius"/>
    </source>
</evidence>
<feature type="region of interest" description="Disordered" evidence="1">
    <location>
        <begin position="38"/>
        <end position="64"/>
    </location>
</feature>
<dbReference type="Proteomes" id="UP000824200">
    <property type="component" value="Unassembled WGS sequence"/>
</dbReference>
<keyword evidence="2" id="KW-1133">Transmembrane helix</keyword>
<accession>A0A9D1E3V3</accession>
<reference evidence="3" key="2">
    <citation type="journal article" date="2021" name="PeerJ">
        <title>Extensive microbial diversity within the chicken gut microbiome revealed by metagenomics and culture.</title>
        <authorList>
            <person name="Gilroy R."/>
            <person name="Ravi A."/>
            <person name="Getino M."/>
            <person name="Pursley I."/>
            <person name="Horton D.L."/>
            <person name="Alikhan N.F."/>
            <person name="Baker D."/>
            <person name="Gharbi K."/>
            <person name="Hall N."/>
            <person name="Watson M."/>
            <person name="Adriaenssens E.M."/>
            <person name="Foster-Nyarko E."/>
            <person name="Jarju S."/>
            <person name="Secka A."/>
            <person name="Antonio M."/>
            <person name="Oren A."/>
            <person name="Chaudhuri R.R."/>
            <person name="La Ragione R."/>
            <person name="Hildebrand F."/>
            <person name="Pallen M.J."/>
        </authorList>
    </citation>
    <scope>NUCLEOTIDE SEQUENCE</scope>
    <source>
        <strain evidence="3">CHK121-14286</strain>
    </source>
</reference>
<organism evidence="3 4">
    <name type="scientific">Candidatus Fimimonas gallinarum</name>
    <dbReference type="NCBI Taxonomy" id="2840821"/>
    <lineage>
        <taxon>Bacteria</taxon>
        <taxon>Pseudomonadati</taxon>
        <taxon>Myxococcota</taxon>
        <taxon>Myxococcia</taxon>
        <taxon>Myxococcales</taxon>
        <taxon>Cystobacterineae</taxon>
        <taxon>Myxococcaceae</taxon>
        <taxon>Myxococcaceae incertae sedis</taxon>
        <taxon>Candidatus Fimimonas</taxon>
    </lineage>
</organism>
<protein>
    <submittedName>
        <fullName evidence="3">Uncharacterized protein</fullName>
    </submittedName>
</protein>
<comment type="caution">
    <text evidence="3">The sequence shown here is derived from an EMBL/GenBank/DDBJ whole genome shotgun (WGS) entry which is preliminary data.</text>
</comment>